<comment type="caution">
    <text evidence="2">The sequence shown here is derived from an EMBL/GenBank/DDBJ whole genome shotgun (WGS) entry which is preliminary data.</text>
</comment>
<keyword evidence="1" id="KW-1133">Transmembrane helix</keyword>
<dbReference type="AlphaFoldDB" id="A0A5N4EJN3"/>
<keyword evidence="3" id="KW-1185">Reference proteome</keyword>
<feature type="transmembrane region" description="Helical" evidence="1">
    <location>
        <begin position="35"/>
        <end position="61"/>
    </location>
</feature>
<sequence length="151" mass="15815">MPRSSESYGFDKKRPGGLVSHKLKMSPKYKIAARLMHVVLVSLGAEAVAVVVMLVVAVVVIAAVGLAVVVVVTVVVLVRAVVAVVVVVVKAVVETGVLVVVAAEMVMALVVAAEDPIRGLRQEATGVRAGALESTFPRFKICFCCFLAFSV</sequence>
<feature type="transmembrane region" description="Helical" evidence="1">
    <location>
        <begin position="96"/>
        <end position="113"/>
    </location>
</feature>
<dbReference type="Proteomes" id="UP000299084">
    <property type="component" value="Unassembled WGS sequence"/>
</dbReference>
<evidence type="ECO:0000313" key="3">
    <source>
        <dbReference type="Proteomes" id="UP000299084"/>
    </source>
</evidence>
<keyword evidence="1" id="KW-0472">Membrane</keyword>
<evidence type="ECO:0000313" key="2">
    <source>
        <dbReference type="EMBL" id="KAB1283672.1"/>
    </source>
</evidence>
<gene>
    <name evidence="2" type="ORF">Cadr_000000611</name>
</gene>
<dbReference type="EMBL" id="JWIN03000001">
    <property type="protein sequence ID" value="KAB1283672.1"/>
    <property type="molecule type" value="Genomic_DNA"/>
</dbReference>
<proteinExistence type="predicted"/>
<organism evidence="2 3">
    <name type="scientific">Camelus dromedarius</name>
    <name type="common">Dromedary</name>
    <name type="synonym">Arabian camel</name>
    <dbReference type="NCBI Taxonomy" id="9838"/>
    <lineage>
        <taxon>Eukaryota</taxon>
        <taxon>Metazoa</taxon>
        <taxon>Chordata</taxon>
        <taxon>Craniata</taxon>
        <taxon>Vertebrata</taxon>
        <taxon>Euteleostomi</taxon>
        <taxon>Mammalia</taxon>
        <taxon>Eutheria</taxon>
        <taxon>Laurasiatheria</taxon>
        <taxon>Artiodactyla</taxon>
        <taxon>Tylopoda</taxon>
        <taxon>Camelidae</taxon>
        <taxon>Camelus</taxon>
    </lineage>
</organism>
<protein>
    <submittedName>
        <fullName evidence="2">Uncharacterized protein</fullName>
    </submittedName>
</protein>
<feature type="transmembrane region" description="Helical" evidence="1">
    <location>
        <begin position="67"/>
        <end position="89"/>
    </location>
</feature>
<accession>A0A5N4EJN3</accession>
<keyword evidence="1" id="KW-0812">Transmembrane</keyword>
<name>A0A5N4EJN3_CAMDR</name>
<reference evidence="2 3" key="1">
    <citation type="journal article" date="2019" name="Mol. Ecol. Resour.">
        <title>Improving Illumina assemblies with Hi-C and long reads: an example with the North African dromedary.</title>
        <authorList>
            <person name="Elbers J.P."/>
            <person name="Rogers M.F."/>
            <person name="Perelman P.L."/>
            <person name="Proskuryakova A.A."/>
            <person name="Serdyukova N.A."/>
            <person name="Johnson W.E."/>
            <person name="Horin P."/>
            <person name="Corander J."/>
            <person name="Murphy D."/>
            <person name="Burger P.A."/>
        </authorList>
    </citation>
    <scope>NUCLEOTIDE SEQUENCE [LARGE SCALE GENOMIC DNA]</scope>
    <source>
        <strain evidence="2">Drom800</strain>
        <tissue evidence="2">Blood</tissue>
    </source>
</reference>
<evidence type="ECO:0000256" key="1">
    <source>
        <dbReference type="SAM" id="Phobius"/>
    </source>
</evidence>